<accession>A0A2V2YWP8</accession>
<keyword evidence="5 12" id="KW-0658">Purine biosynthesis</keyword>
<keyword evidence="13" id="KW-0812">Transmembrane</keyword>
<dbReference type="Gene3D" id="3.40.50.10860">
    <property type="entry name" value="Leucine Dehydrogenase, chain A, domain 1"/>
    <property type="match status" value="1"/>
</dbReference>
<dbReference type="Proteomes" id="UP000246635">
    <property type="component" value="Unassembled WGS sequence"/>
</dbReference>
<dbReference type="AlphaFoldDB" id="A0A2V2YWP8"/>
<feature type="transmembrane region" description="Helical" evidence="13">
    <location>
        <begin position="6"/>
        <end position="23"/>
    </location>
</feature>
<keyword evidence="13" id="KW-0472">Membrane</keyword>
<dbReference type="PRINTS" id="PR00085">
    <property type="entry name" value="THFDHDRGNASE"/>
</dbReference>
<keyword evidence="8 12" id="KW-0560">Oxidoreductase</keyword>
<evidence type="ECO:0000256" key="2">
    <source>
        <dbReference type="ARBA" id="ARBA00011738"/>
    </source>
</evidence>
<keyword evidence="17" id="KW-1185">Reference proteome</keyword>
<dbReference type="InterPro" id="IPR036291">
    <property type="entry name" value="NAD(P)-bd_dom_sf"/>
</dbReference>
<sequence length="318" mass="33812">MNKPYAWAEISAVYALISFCCLLHKRRDGIRMNEPLILDGSKVAAHIKEQLTGRVAALAEKGVVPCLATILVGDDPSSATYVRMKGNACKRIGIRSIRVDLPSSTTTEQLIETIRQLNEDESVHGILLQHPVPHHIDERAAFEAIAIEKDVDGVTTLGFAQNAFGFAQYPSCTPAAIIAILDYYNIAIEGKHAVVIGRSPILGKPVSAMLLNRNATVTTCHSRTNGLPELVGLGDIVVAAVGKANFVQGSWIKRGAVVLDAGYNEGNIGDADYEACAERASAITPVPAGVGPVTIATLLKHTVDGAERAASKQISVQS</sequence>
<dbReference type="PANTHER" id="PTHR48099">
    <property type="entry name" value="C-1-TETRAHYDROFOLATE SYNTHASE, CYTOPLASMIC-RELATED"/>
    <property type="match status" value="1"/>
</dbReference>
<dbReference type="Pfam" id="PF02882">
    <property type="entry name" value="THF_DHG_CYH_C"/>
    <property type="match status" value="1"/>
</dbReference>
<proteinExistence type="inferred from homology"/>
<feature type="binding site" evidence="12">
    <location>
        <begin position="197"/>
        <end position="199"/>
    </location>
    <ligand>
        <name>NADP(+)</name>
        <dbReference type="ChEBI" id="CHEBI:58349"/>
    </ligand>
</feature>
<keyword evidence="11 12" id="KW-0511">Multifunctional enzyme</keyword>
<dbReference type="GO" id="GO:0009086">
    <property type="term" value="P:methionine biosynthetic process"/>
    <property type="evidence" value="ECO:0007669"/>
    <property type="project" value="UniProtKB-KW"/>
</dbReference>
<organism evidence="16 17">
    <name type="scientific">Paenibacillus cellulosilyticus</name>
    <dbReference type="NCBI Taxonomy" id="375489"/>
    <lineage>
        <taxon>Bacteria</taxon>
        <taxon>Bacillati</taxon>
        <taxon>Bacillota</taxon>
        <taxon>Bacilli</taxon>
        <taxon>Bacillales</taxon>
        <taxon>Paenibacillaceae</taxon>
        <taxon>Paenibacillus</taxon>
    </lineage>
</organism>
<comment type="caution">
    <text evidence="12">Lacks conserved residue(s) required for the propagation of feature annotation.</text>
</comment>
<evidence type="ECO:0000259" key="14">
    <source>
        <dbReference type="Pfam" id="PF00763"/>
    </source>
</evidence>
<dbReference type="InterPro" id="IPR000672">
    <property type="entry name" value="THF_DH/CycHdrlase"/>
</dbReference>
<evidence type="ECO:0000256" key="4">
    <source>
        <dbReference type="ARBA" id="ARBA00022605"/>
    </source>
</evidence>
<dbReference type="FunFam" id="3.40.50.10860:FF:000005">
    <property type="entry name" value="C-1-tetrahydrofolate synthase, cytoplasmic, putative"/>
    <property type="match status" value="1"/>
</dbReference>
<dbReference type="HAMAP" id="MF_01576">
    <property type="entry name" value="THF_DHG_CYH"/>
    <property type="match status" value="1"/>
</dbReference>
<dbReference type="GO" id="GO:0000105">
    <property type="term" value="P:L-histidine biosynthetic process"/>
    <property type="evidence" value="ECO:0007669"/>
    <property type="project" value="UniProtKB-KW"/>
</dbReference>
<keyword evidence="7 12" id="KW-0521">NADP</keyword>
<comment type="pathway">
    <text evidence="1 12">One-carbon metabolism; tetrahydrofolate interconversion.</text>
</comment>
<dbReference type="GO" id="GO:0035999">
    <property type="term" value="P:tetrahydrofolate interconversion"/>
    <property type="evidence" value="ECO:0007669"/>
    <property type="project" value="UniProtKB-UniRule"/>
</dbReference>
<dbReference type="GO" id="GO:0004488">
    <property type="term" value="F:methylenetetrahydrofolate dehydrogenase (NADP+) activity"/>
    <property type="evidence" value="ECO:0007669"/>
    <property type="project" value="UniProtKB-UniRule"/>
</dbReference>
<comment type="catalytic activity">
    <reaction evidence="12">
        <text>(6R)-5,10-methenyltetrahydrofolate + H2O = (6R)-10-formyltetrahydrofolate + H(+)</text>
        <dbReference type="Rhea" id="RHEA:23700"/>
        <dbReference type="ChEBI" id="CHEBI:15377"/>
        <dbReference type="ChEBI" id="CHEBI:15378"/>
        <dbReference type="ChEBI" id="CHEBI:57455"/>
        <dbReference type="ChEBI" id="CHEBI:195366"/>
        <dbReference type="EC" id="3.5.4.9"/>
    </reaction>
</comment>
<name>A0A2V2YWP8_9BACL</name>
<comment type="catalytic activity">
    <reaction evidence="12">
        <text>(6R)-5,10-methylene-5,6,7,8-tetrahydrofolate + NADP(+) = (6R)-5,10-methenyltetrahydrofolate + NADPH</text>
        <dbReference type="Rhea" id="RHEA:22812"/>
        <dbReference type="ChEBI" id="CHEBI:15636"/>
        <dbReference type="ChEBI" id="CHEBI:57455"/>
        <dbReference type="ChEBI" id="CHEBI:57783"/>
        <dbReference type="ChEBI" id="CHEBI:58349"/>
        <dbReference type="EC" id="1.5.1.5"/>
    </reaction>
</comment>
<protein>
    <recommendedName>
        <fullName evidence="12">Bifunctional protein FolD</fullName>
    </recommendedName>
    <domain>
        <recommendedName>
            <fullName evidence="12">Methylenetetrahydrofolate dehydrogenase</fullName>
            <ecNumber evidence="12">1.5.1.5</ecNumber>
        </recommendedName>
    </domain>
    <domain>
        <recommendedName>
            <fullName evidence="12">Methenyltetrahydrofolate cyclohydrolase</fullName>
            <ecNumber evidence="12">3.5.4.9</ecNumber>
        </recommendedName>
    </domain>
</protein>
<dbReference type="EMBL" id="QGTQ01000025">
    <property type="protein sequence ID" value="PWV95689.1"/>
    <property type="molecule type" value="Genomic_DNA"/>
</dbReference>
<evidence type="ECO:0000256" key="13">
    <source>
        <dbReference type="SAM" id="Phobius"/>
    </source>
</evidence>
<evidence type="ECO:0000256" key="11">
    <source>
        <dbReference type="ARBA" id="ARBA00023268"/>
    </source>
</evidence>
<feature type="domain" description="Tetrahydrofolate dehydrogenase/cyclohydrolase catalytic" evidence="14">
    <location>
        <begin position="38"/>
        <end position="152"/>
    </location>
</feature>
<dbReference type="Gene3D" id="3.40.50.720">
    <property type="entry name" value="NAD(P)-binding Rossmann-like Domain"/>
    <property type="match status" value="1"/>
</dbReference>
<dbReference type="FunFam" id="3.40.50.720:FF:000006">
    <property type="entry name" value="Bifunctional protein FolD"/>
    <property type="match status" value="1"/>
</dbReference>
<evidence type="ECO:0000313" key="16">
    <source>
        <dbReference type="EMBL" id="PWV95689.1"/>
    </source>
</evidence>
<evidence type="ECO:0000256" key="9">
    <source>
        <dbReference type="ARBA" id="ARBA00023102"/>
    </source>
</evidence>
<evidence type="ECO:0000256" key="5">
    <source>
        <dbReference type="ARBA" id="ARBA00022755"/>
    </source>
</evidence>
<feature type="domain" description="Tetrahydrofolate dehydrogenase/cyclohydrolase NAD(P)-binding" evidence="15">
    <location>
        <begin position="171"/>
        <end position="308"/>
    </location>
</feature>
<keyword evidence="13" id="KW-1133">Transmembrane helix</keyword>
<evidence type="ECO:0000313" key="17">
    <source>
        <dbReference type="Proteomes" id="UP000246635"/>
    </source>
</evidence>
<evidence type="ECO:0000256" key="8">
    <source>
        <dbReference type="ARBA" id="ARBA00023002"/>
    </source>
</evidence>
<comment type="subunit">
    <text evidence="2 12">Homodimer.</text>
</comment>
<reference evidence="16 17" key="1">
    <citation type="submission" date="2018-05" db="EMBL/GenBank/DDBJ databases">
        <title>Genomic Encyclopedia of Type Strains, Phase III (KMG-III): the genomes of soil and plant-associated and newly described type strains.</title>
        <authorList>
            <person name="Whitman W."/>
        </authorList>
    </citation>
    <scope>NUCLEOTIDE SEQUENCE [LARGE SCALE GENOMIC DNA]</scope>
    <source>
        <strain evidence="16 17">CECT 5696</strain>
    </source>
</reference>
<evidence type="ECO:0000256" key="12">
    <source>
        <dbReference type="HAMAP-Rule" id="MF_01576"/>
    </source>
</evidence>
<dbReference type="EC" id="3.5.4.9" evidence="12"/>
<comment type="similarity">
    <text evidence="12">Belongs to the tetrahydrofolate dehydrogenase/cyclohydrolase family.</text>
</comment>
<evidence type="ECO:0000256" key="7">
    <source>
        <dbReference type="ARBA" id="ARBA00022857"/>
    </source>
</evidence>
<dbReference type="PANTHER" id="PTHR48099:SF5">
    <property type="entry name" value="C-1-TETRAHYDROFOLATE SYNTHASE, CYTOPLASMIC"/>
    <property type="match status" value="1"/>
</dbReference>
<keyword evidence="9 12" id="KW-0368">Histidine biosynthesis</keyword>
<gene>
    <name evidence="12" type="primary">folD</name>
    <name evidence="16" type="ORF">DFQ01_12533</name>
</gene>
<evidence type="ECO:0000256" key="3">
    <source>
        <dbReference type="ARBA" id="ARBA00022563"/>
    </source>
</evidence>
<dbReference type="GO" id="GO:0006164">
    <property type="term" value="P:purine nucleotide biosynthetic process"/>
    <property type="evidence" value="ECO:0007669"/>
    <property type="project" value="UniProtKB-KW"/>
</dbReference>
<dbReference type="Pfam" id="PF00763">
    <property type="entry name" value="THF_DHG_CYH"/>
    <property type="match status" value="1"/>
</dbReference>
<keyword evidence="3 12" id="KW-0554">One-carbon metabolism</keyword>
<comment type="caution">
    <text evidence="16">The sequence shown here is derived from an EMBL/GenBank/DDBJ whole genome shotgun (WGS) entry which is preliminary data.</text>
</comment>
<dbReference type="InterPro" id="IPR020630">
    <property type="entry name" value="THF_DH/CycHdrlase_cat_dom"/>
</dbReference>
<dbReference type="GO" id="GO:0005829">
    <property type="term" value="C:cytosol"/>
    <property type="evidence" value="ECO:0007669"/>
    <property type="project" value="TreeGrafter"/>
</dbReference>
<keyword evidence="6 12" id="KW-0378">Hydrolase</keyword>
<dbReference type="SUPFAM" id="SSF53223">
    <property type="entry name" value="Aminoacid dehydrogenase-like, N-terminal domain"/>
    <property type="match status" value="1"/>
</dbReference>
<dbReference type="EC" id="1.5.1.5" evidence="12"/>
<evidence type="ECO:0000256" key="10">
    <source>
        <dbReference type="ARBA" id="ARBA00023167"/>
    </source>
</evidence>
<dbReference type="GO" id="GO:0004477">
    <property type="term" value="F:methenyltetrahydrofolate cyclohydrolase activity"/>
    <property type="evidence" value="ECO:0007669"/>
    <property type="project" value="UniProtKB-UniRule"/>
</dbReference>
<keyword evidence="4 12" id="KW-0028">Amino-acid biosynthesis</keyword>
<keyword evidence="10 12" id="KW-0486">Methionine biosynthesis</keyword>
<dbReference type="InterPro" id="IPR020631">
    <property type="entry name" value="THF_DH/CycHdrlase_NAD-bd_dom"/>
</dbReference>
<dbReference type="CDD" id="cd01080">
    <property type="entry name" value="NAD_bind_m-THF_DH_Cyclohyd"/>
    <property type="match status" value="1"/>
</dbReference>
<comment type="function">
    <text evidence="12">Catalyzes the oxidation of 5,10-methylenetetrahydrofolate to 5,10-methenyltetrahydrofolate and then the hydrolysis of 5,10-methenyltetrahydrofolate to 10-formyltetrahydrofolate.</text>
</comment>
<evidence type="ECO:0000256" key="6">
    <source>
        <dbReference type="ARBA" id="ARBA00022801"/>
    </source>
</evidence>
<evidence type="ECO:0000259" key="15">
    <source>
        <dbReference type="Pfam" id="PF02882"/>
    </source>
</evidence>
<dbReference type="InterPro" id="IPR046346">
    <property type="entry name" value="Aminoacid_DH-like_N_sf"/>
</dbReference>
<evidence type="ECO:0000256" key="1">
    <source>
        <dbReference type="ARBA" id="ARBA00004777"/>
    </source>
</evidence>
<dbReference type="SUPFAM" id="SSF51735">
    <property type="entry name" value="NAD(P)-binding Rossmann-fold domains"/>
    <property type="match status" value="1"/>
</dbReference>
<dbReference type="UniPathway" id="UPA00193"/>